<dbReference type="PANTHER" id="PTHR43540">
    <property type="entry name" value="PEROXYUREIDOACRYLATE/UREIDOACRYLATE AMIDOHYDROLASE-RELATED"/>
    <property type="match status" value="1"/>
</dbReference>
<dbReference type="AlphaFoldDB" id="A0A9W6MGZ5"/>
<gene>
    <name evidence="3" type="ORF">GCM10017600_70560</name>
</gene>
<protein>
    <submittedName>
        <fullName evidence="3">Isochorismatase</fullName>
    </submittedName>
</protein>
<evidence type="ECO:0000313" key="3">
    <source>
        <dbReference type="EMBL" id="GLK13645.1"/>
    </source>
</evidence>
<feature type="domain" description="Isochorismatase-like" evidence="2">
    <location>
        <begin position="4"/>
        <end position="177"/>
    </location>
</feature>
<name>A0A9W6MGZ5_9ACTN</name>
<dbReference type="RefSeq" id="WP_271221921.1">
    <property type="nucleotide sequence ID" value="NZ_BAAAVD010000038.1"/>
</dbReference>
<accession>A0A9W6MGZ5</accession>
<dbReference type="Pfam" id="PF00857">
    <property type="entry name" value="Isochorismatase"/>
    <property type="match status" value="1"/>
</dbReference>
<keyword evidence="4" id="KW-1185">Reference proteome</keyword>
<evidence type="ECO:0000259" key="2">
    <source>
        <dbReference type="Pfam" id="PF00857"/>
    </source>
</evidence>
<dbReference type="Gene3D" id="3.40.50.850">
    <property type="entry name" value="Isochorismatase-like"/>
    <property type="match status" value="1"/>
</dbReference>
<dbReference type="InterPro" id="IPR036380">
    <property type="entry name" value="Isochorismatase-like_sf"/>
</dbReference>
<dbReference type="SUPFAM" id="SSF52499">
    <property type="entry name" value="Isochorismatase-like hydrolases"/>
    <property type="match status" value="1"/>
</dbReference>
<dbReference type="InterPro" id="IPR050272">
    <property type="entry name" value="Isochorismatase-like_hydrls"/>
</dbReference>
<dbReference type="GO" id="GO:0016787">
    <property type="term" value="F:hydrolase activity"/>
    <property type="evidence" value="ECO:0007669"/>
    <property type="project" value="UniProtKB-KW"/>
</dbReference>
<evidence type="ECO:0000313" key="4">
    <source>
        <dbReference type="Proteomes" id="UP001143474"/>
    </source>
</evidence>
<organism evidence="3 4">
    <name type="scientific">Streptosporangium carneum</name>
    <dbReference type="NCBI Taxonomy" id="47481"/>
    <lineage>
        <taxon>Bacteria</taxon>
        <taxon>Bacillati</taxon>
        <taxon>Actinomycetota</taxon>
        <taxon>Actinomycetes</taxon>
        <taxon>Streptosporangiales</taxon>
        <taxon>Streptosporangiaceae</taxon>
        <taxon>Streptosporangium</taxon>
    </lineage>
</organism>
<proteinExistence type="predicted"/>
<dbReference type="PANTHER" id="PTHR43540:SF6">
    <property type="entry name" value="ISOCHORISMATASE-LIKE DOMAIN-CONTAINING PROTEIN"/>
    <property type="match status" value="1"/>
</dbReference>
<comment type="caution">
    <text evidence="3">The sequence shown here is derived from an EMBL/GenBank/DDBJ whole genome shotgun (WGS) entry which is preliminary data.</text>
</comment>
<dbReference type="CDD" id="cd01014">
    <property type="entry name" value="nicotinamidase_related"/>
    <property type="match status" value="1"/>
</dbReference>
<reference evidence="3" key="1">
    <citation type="journal article" date="2014" name="Int. J. Syst. Evol. Microbiol.">
        <title>Complete genome sequence of Corynebacterium casei LMG S-19264T (=DSM 44701T), isolated from a smear-ripened cheese.</title>
        <authorList>
            <consortium name="US DOE Joint Genome Institute (JGI-PGF)"/>
            <person name="Walter F."/>
            <person name="Albersmeier A."/>
            <person name="Kalinowski J."/>
            <person name="Ruckert C."/>
        </authorList>
    </citation>
    <scope>NUCLEOTIDE SEQUENCE</scope>
    <source>
        <strain evidence="3">VKM Ac-2007</strain>
    </source>
</reference>
<sequence length="205" mass="22150">MKRALIVIDVQNEYFTGNLPIAHPPREESLANILTAMDTAHEHDIPVIVVRHTAPVESPLFAAGSDSWELHQEVGRRPYSHLTDKSMASAFAKTDLAEWLAAHEIDTLAVVGYMTQNCDESTARDAAHLGLAVEFLSDATGTVAMSNRMGAVTAEELHNHVLVVMESNFASVATTAEWTAAAKSGAALPRPNIWQSTAPARTPLN</sequence>
<reference evidence="3" key="2">
    <citation type="submission" date="2023-01" db="EMBL/GenBank/DDBJ databases">
        <authorList>
            <person name="Sun Q."/>
            <person name="Evtushenko L."/>
        </authorList>
    </citation>
    <scope>NUCLEOTIDE SEQUENCE</scope>
    <source>
        <strain evidence="3">VKM Ac-2007</strain>
    </source>
</reference>
<dbReference type="Proteomes" id="UP001143474">
    <property type="component" value="Unassembled WGS sequence"/>
</dbReference>
<keyword evidence="1" id="KW-0378">Hydrolase</keyword>
<dbReference type="EMBL" id="BSEV01000024">
    <property type="protein sequence ID" value="GLK13645.1"/>
    <property type="molecule type" value="Genomic_DNA"/>
</dbReference>
<dbReference type="InterPro" id="IPR000868">
    <property type="entry name" value="Isochorismatase-like_dom"/>
</dbReference>
<evidence type="ECO:0000256" key="1">
    <source>
        <dbReference type="ARBA" id="ARBA00022801"/>
    </source>
</evidence>